<protein>
    <submittedName>
        <fullName evidence="1">Uncharacterized protein</fullName>
    </submittedName>
</protein>
<gene>
    <name evidence="1" type="ORF">Vadar_024565</name>
</gene>
<proteinExistence type="predicted"/>
<dbReference type="Proteomes" id="UP000828048">
    <property type="component" value="Chromosome 1"/>
</dbReference>
<organism evidence="1 2">
    <name type="scientific">Vaccinium darrowii</name>
    <dbReference type="NCBI Taxonomy" id="229202"/>
    <lineage>
        <taxon>Eukaryota</taxon>
        <taxon>Viridiplantae</taxon>
        <taxon>Streptophyta</taxon>
        <taxon>Embryophyta</taxon>
        <taxon>Tracheophyta</taxon>
        <taxon>Spermatophyta</taxon>
        <taxon>Magnoliopsida</taxon>
        <taxon>eudicotyledons</taxon>
        <taxon>Gunneridae</taxon>
        <taxon>Pentapetalae</taxon>
        <taxon>asterids</taxon>
        <taxon>Ericales</taxon>
        <taxon>Ericaceae</taxon>
        <taxon>Vaccinioideae</taxon>
        <taxon>Vaccinieae</taxon>
        <taxon>Vaccinium</taxon>
    </lineage>
</organism>
<accession>A0ACB7XUA2</accession>
<evidence type="ECO:0000313" key="2">
    <source>
        <dbReference type="Proteomes" id="UP000828048"/>
    </source>
</evidence>
<comment type="caution">
    <text evidence="1">The sequence shown here is derived from an EMBL/GenBank/DDBJ whole genome shotgun (WGS) entry which is preliminary data.</text>
</comment>
<keyword evidence="2" id="KW-1185">Reference proteome</keyword>
<dbReference type="EMBL" id="CM037151">
    <property type="protein sequence ID" value="KAH7844120.1"/>
    <property type="molecule type" value="Genomic_DNA"/>
</dbReference>
<reference evidence="1 2" key="1">
    <citation type="journal article" date="2021" name="Hortic Res">
        <title>High-quality reference genome and annotation aids understanding of berry development for evergreen blueberry (Vaccinium darrowii).</title>
        <authorList>
            <person name="Yu J."/>
            <person name="Hulse-Kemp A.M."/>
            <person name="Babiker E."/>
            <person name="Staton M."/>
        </authorList>
    </citation>
    <scope>NUCLEOTIDE SEQUENCE [LARGE SCALE GENOMIC DNA]</scope>
    <source>
        <strain evidence="2">cv. NJ 8807/NJ 8810</strain>
        <tissue evidence="1">Young leaf</tissue>
    </source>
</reference>
<evidence type="ECO:0000313" key="1">
    <source>
        <dbReference type="EMBL" id="KAH7844120.1"/>
    </source>
</evidence>
<sequence>MIKIGPAGGSSTGKAWNDGGRVRIRQIFVSHGNLINSLQFQFVENGTLVLSQKYGGSGGIIPENFSVVTLNYPSEFLTGINVWHYNGQIVSLTFSTSKGRYGPFGGQSSKPYYSTFDYKLGEDNTFGGFHGTGDVYLNSIGVYMKPMTTLSNANNPEVHVKDEKV</sequence>
<name>A0ACB7XUA2_9ERIC</name>